<protein>
    <submittedName>
        <fullName evidence="1">11966_t:CDS:1</fullName>
    </submittedName>
</protein>
<dbReference type="Proteomes" id="UP000789706">
    <property type="component" value="Unassembled WGS sequence"/>
</dbReference>
<evidence type="ECO:0000313" key="1">
    <source>
        <dbReference type="EMBL" id="CAG8599650.1"/>
    </source>
</evidence>
<name>A0A9N9CH42_9GLOM</name>
<comment type="caution">
    <text evidence="1">The sequence shown here is derived from an EMBL/GenBank/DDBJ whole genome shotgun (WGS) entry which is preliminary data.</text>
</comment>
<gene>
    <name evidence="1" type="ORF">DEBURN_LOCUS9454</name>
</gene>
<accession>A0A9N9CH42</accession>
<keyword evidence="2" id="KW-1185">Reference proteome</keyword>
<feature type="non-terminal residue" evidence="1">
    <location>
        <position position="1"/>
    </location>
</feature>
<proteinExistence type="predicted"/>
<evidence type="ECO:0000313" key="2">
    <source>
        <dbReference type="Proteomes" id="UP000789706"/>
    </source>
</evidence>
<reference evidence="1" key="1">
    <citation type="submission" date="2021-06" db="EMBL/GenBank/DDBJ databases">
        <authorList>
            <person name="Kallberg Y."/>
            <person name="Tangrot J."/>
            <person name="Rosling A."/>
        </authorList>
    </citation>
    <scope>NUCLEOTIDE SEQUENCE</scope>
    <source>
        <strain evidence="1">AZ414A</strain>
    </source>
</reference>
<organism evidence="1 2">
    <name type="scientific">Diversispora eburnea</name>
    <dbReference type="NCBI Taxonomy" id="1213867"/>
    <lineage>
        <taxon>Eukaryota</taxon>
        <taxon>Fungi</taxon>
        <taxon>Fungi incertae sedis</taxon>
        <taxon>Mucoromycota</taxon>
        <taxon>Glomeromycotina</taxon>
        <taxon>Glomeromycetes</taxon>
        <taxon>Diversisporales</taxon>
        <taxon>Diversisporaceae</taxon>
        <taxon>Diversispora</taxon>
    </lineage>
</organism>
<sequence>TSLSSSDSEFTSSDWYDLDLKKLQKNYICITKKKVVSPTQKYRKNRFRSKAD</sequence>
<dbReference type="EMBL" id="CAJVPK010001834">
    <property type="protein sequence ID" value="CAG8599650.1"/>
    <property type="molecule type" value="Genomic_DNA"/>
</dbReference>
<dbReference type="AlphaFoldDB" id="A0A9N9CH42"/>